<comment type="similarity">
    <text evidence="1">Belongs to the PA28 family.</text>
</comment>
<dbReference type="Pfam" id="PF02252">
    <property type="entry name" value="PA28_C"/>
    <property type="match status" value="1"/>
</dbReference>
<dbReference type="GO" id="GO:2000045">
    <property type="term" value="P:regulation of G1/S transition of mitotic cell cycle"/>
    <property type="evidence" value="ECO:0007669"/>
    <property type="project" value="TreeGrafter"/>
</dbReference>
<dbReference type="Gene3D" id="1.20.120.180">
    <property type="entry name" value="Proteasome activator pa28, C-terminal domain"/>
    <property type="match status" value="1"/>
</dbReference>
<dbReference type="AlphaFoldDB" id="A0A7R9QM46"/>
<dbReference type="EMBL" id="OC919259">
    <property type="protein sequence ID" value="CAD7650995.1"/>
    <property type="molecule type" value="Genomic_DNA"/>
</dbReference>
<keyword evidence="2" id="KW-0647">Proteasome</keyword>
<dbReference type="OrthoDB" id="6591885at2759"/>
<organism evidence="5">
    <name type="scientific">Oppiella nova</name>
    <dbReference type="NCBI Taxonomy" id="334625"/>
    <lineage>
        <taxon>Eukaryota</taxon>
        <taxon>Metazoa</taxon>
        <taxon>Ecdysozoa</taxon>
        <taxon>Arthropoda</taxon>
        <taxon>Chelicerata</taxon>
        <taxon>Arachnida</taxon>
        <taxon>Acari</taxon>
        <taxon>Acariformes</taxon>
        <taxon>Sarcoptiformes</taxon>
        <taxon>Oribatida</taxon>
        <taxon>Brachypylina</taxon>
        <taxon>Oppioidea</taxon>
        <taxon>Oppiidae</taxon>
        <taxon>Oppiella</taxon>
    </lineage>
</organism>
<evidence type="ECO:0008006" key="7">
    <source>
        <dbReference type="Google" id="ProtNLM"/>
    </source>
</evidence>
<accession>A0A7R9QM46</accession>
<dbReference type="InterPro" id="IPR036997">
    <property type="entry name" value="PA28_C_sf"/>
</dbReference>
<reference evidence="5" key="1">
    <citation type="submission" date="2020-11" db="EMBL/GenBank/DDBJ databases">
        <authorList>
            <person name="Tran Van P."/>
        </authorList>
    </citation>
    <scope>NUCLEOTIDE SEQUENCE</scope>
</reference>
<dbReference type="PANTHER" id="PTHR10660">
    <property type="entry name" value="PROTEASOME REGULATOR PA28"/>
    <property type="match status" value="1"/>
</dbReference>
<evidence type="ECO:0000259" key="4">
    <source>
        <dbReference type="Pfam" id="PF02252"/>
    </source>
</evidence>
<feature type="domain" description="Proteasome activator PA28 N-terminal" evidence="3">
    <location>
        <begin position="4"/>
        <end position="62"/>
    </location>
</feature>
<dbReference type="InterPro" id="IPR036252">
    <property type="entry name" value="Proteasome_activ_sf"/>
</dbReference>
<dbReference type="EMBL" id="CAJPVJ010004434">
    <property type="protein sequence ID" value="CAG2168600.1"/>
    <property type="molecule type" value="Genomic_DNA"/>
</dbReference>
<sequence length="251" mass="28542">MANDVNKEVSEFKEQIKKEAEALVLKTFPQKILDLQALLTSSKFTIKKLSDICTDINIPVPEHPFLDNNHTDAAQGDQPSKKRKYAAIDCDGVSGTKVLVLPNGVAPCNKHVVELIELVKPLIRQLVEDANLLKMWILFLIPRIEDGNNFGVSIQEDTLAEIRTVEGEAAAYFDQMSRYFLSRAKTVAKVAKYPHVEDYRRTIQEIDEKEFLSLRLVVAELRNHYATLHDMVTKNLDKIKTPRSSNTENMY</sequence>
<name>A0A7R9QM46_9ACAR</name>
<dbReference type="Pfam" id="PF02251">
    <property type="entry name" value="PA28_N"/>
    <property type="match status" value="1"/>
</dbReference>
<dbReference type="GO" id="GO:0005654">
    <property type="term" value="C:nucleoplasm"/>
    <property type="evidence" value="ECO:0007669"/>
    <property type="project" value="TreeGrafter"/>
</dbReference>
<dbReference type="SUPFAM" id="SSF47216">
    <property type="entry name" value="Proteasome activator"/>
    <property type="match status" value="1"/>
</dbReference>
<dbReference type="PANTHER" id="PTHR10660:SF2">
    <property type="entry name" value="LD45860P"/>
    <property type="match status" value="1"/>
</dbReference>
<evidence type="ECO:0000313" key="5">
    <source>
        <dbReference type="EMBL" id="CAD7650995.1"/>
    </source>
</evidence>
<dbReference type="GO" id="GO:0061136">
    <property type="term" value="P:regulation of proteasomal protein catabolic process"/>
    <property type="evidence" value="ECO:0007669"/>
    <property type="project" value="TreeGrafter"/>
</dbReference>
<proteinExistence type="inferred from homology"/>
<gene>
    <name evidence="5" type="ORF">ONB1V03_LOCUS8088</name>
</gene>
<evidence type="ECO:0000256" key="1">
    <source>
        <dbReference type="ARBA" id="ARBA00005883"/>
    </source>
</evidence>
<evidence type="ECO:0000256" key="2">
    <source>
        <dbReference type="ARBA" id="ARBA00022942"/>
    </source>
</evidence>
<dbReference type="InterPro" id="IPR003186">
    <property type="entry name" value="PA28_C"/>
</dbReference>
<evidence type="ECO:0000259" key="3">
    <source>
        <dbReference type="Pfam" id="PF02251"/>
    </source>
</evidence>
<keyword evidence="6" id="KW-1185">Reference proteome</keyword>
<dbReference type="InterPro" id="IPR003185">
    <property type="entry name" value="Proteasome_activ_PA28_N"/>
</dbReference>
<dbReference type="Proteomes" id="UP000728032">
    <property type="component" value="Unassembled WGS sequence"/>
</dbReference>
<evidence type="ECO:0000313" key="6">
    <source>
        <dbReference type="Proteomes" id="UP000728032"/>
    </source>
</evidence>
<protein>
    <recommendedName>
        <fullName evidence="7">Proteasome activator complex subunit 3</fullName>
    </recommendedName>
</protein>
<dbReference type="GO" id="GO:0008537">
    <property type="term" value="C:proteasome activator complex"/>
    <property type="evidence" value="ECO:0007669"/>
    <property type="project" value="InterPro"/>
</dbReference>
<dbReference type="Gene3D" id="1.20.5.120">
    <property type="entry name" value="Proteasome activator pa28, N-terminal domain"/>
    <property type="match status" value="1"/>
</dbReference>
<dbReference type="InterPro" id="IPR036996">
    <property type="entry name" value="PA28_N_sf"/>
</dbReference>
<dbReference type="FunFam" id="1.20.120.180:FF:000001">
    <property type="entry name" value="Proteasome activator complex subunit 3"/>
    <property type="match status" value="1"/>
</dbReference>
<dbReference type="GO" id="GO:0061133">
    <property type="term" value="F:endopeptidase activator activity"/>
    <property type="evidence" value="ECO:0007669"/>
    <property type="project" value="TreeGrafter"/>
</dbReference>
<dbReference type="GO" id="GO:0005737">
    <property type="term" value="C:cytoplasm"/>
    <property type="evidence" value="ECO:0007669"/>
    <property type="project" value="TreeGrafter"/>
</dbReference>
<feature type="domain" description="Proteasome activator PA28 C-terminal" evidence="4">
    <location>
        <begin position="106"/>
        <end position="248"/>
    </location>
</feature>
<dbReference type="InterPro" id="IPR009077">
    <property type="entry name" value="Proteasome_activ_PA28"/>
</dbReference>